<evidence type="ECO:0000313" key="2">
    <source>
        <dbReference type="EMBL" id="ELU06759.1"/>
    </source>
</evidence>
<dbReference type="HOGENOM" id="CLU_1412060_0_0_1"/>
<dbReference type="Pfam" id="PF12796">
    <property type="entry name" value="Ank_2"/>
    <property type="match status" value="1"/>
</dbReference>
<dbReference type="GO" id="GO:0031116">
    <property type="term" value="P:positive regulation of microtubule polymerization"/>
    <property type="evidence" value="ECO:0007669"/>
    <property type="project" value="TreeGrafter"/>
</dbReference>
<reference evidence="4" key="1">
    <citation type="submission" date="2012-12" db="EMBL/GenBank/DDBJ databases">
        <authorList>
            <person name="Hellsten U."/>
            <person name="Grimwood J."/>
            <person name="Chapman J.A."/>
            <person name="Shapiro H."/>
            <person name="Aerts A."/>
            <person name="Otillar R.P."/>
            <person name="Terry A.Y."/>
            <person name="Boore J.L."/>
            <person name="Simakov O."/>
            <person name="Marletaz F."/>
            <person name="Cho S.-J."/>
            <person name="Edsinger-Gonzales E."/>
            <person name="Havlak P."/>
            <person name="Kuo D.-H."/>
            <person name="Larsson T."/>
            <person name="Lv J."/>
            <person name="Arendt D."/>
            <person name="Savage R."/>
            <person name="Osoegawa K."/>
            <person name="de Jong P."/>
            <person name="Lindberg D.R."/>
            <person name="Seaver E.C."/>
            <person name="Weisblat D.A."/>
            <person name="Putnam N.H."/>
            <person name="Grigoriev I.V."/>
            <person name="Rokhsar D.S."/>
        </authorList>
    </citation>
    <scope>NUCLEOTIDE SEQUENCE</scope>
    <source>
        <strain evidence="4">I ESC-2004</strain>
    </source>
</reference>
<dbReference type="STRING" id="283909.R7UJM1"/>
<dbReference type="EnsemblMetazoa" id="CapteT104651">
    <property type="protein sequence ID" value="CapteP104651"/>
    <property type="gene ID" value="CapteG104651"/>
</dbReference>
<gene>
    <name evidence="2" type="ORF">CAPTEDRAFT_104651</name>
</gene>
<dbReference type="GO" id="GO:0007080">
    <property type="term" value="P:mitotic metaphase chromosome alignment"/>
    <property type="evidence" value="ECO:0007669"/>
    <property type="project" value="TreeGrafter"/>
</dbReference>
<keyword evidence="4" id="KW-1185">Reference proteome</keyword>
<dbReference type="Proteomes" id="UP000014760">
    <property type="component" value="Unassembled WGS sequence"/>
</dbReference>
<proteinExistence type="predicted"/>
<dbReference type="InterPro" id="IPR036770">
    <property type="entry name" value="Ankyrin_rpt-contain_sf"/>
</dbReference>
<sequence length="193" mass="21562">QGLAPIHLAAIHGRLECLKFLVEKLKIDVDLASSTGWRPIHLCISNQTGRRSFACLSYLLSQGANPSVANEDGVTPLHQAASEGHVLCLKALIEAGGVLDGVDRRGHKPLDLAKLWGHRKCARILATEQWHQDKEVMSVEMAYLKHMKMNQVLKEMDAEDEMKADQEFYGDIAFKQWMDNKGLNQRTESASTK</sequence>
<feature type="repeat" description="ANK" evidence="1">
    <location>
        <begin position="72"/>
        <end position="104"/>
    </location>
</feature>
<organism evidence="2">
    <name type="scientific">Capitella teleta</name>
    <name type="common">Polychaete worm</name>
    <dbReference type="NCBI Taxonomy" id="283909"/>
    <lineage>
        <taxon>Eukaryota</taxon>
        <taxon>Metazoa</taxon>
        <taxon>Spiralia</taxon>
        <taxon>Lophotrochozoa</taxon>
        <taxon>Annelida</taxon>
        <taxon>Polychaeta</taxon>
        <taxon>Sedentaria</taxon>
        <taxon>Scolecida</taxon>
        <taxon>Capitellidae</taxon>
        <taxon>Capitella</taxon>
    </lineage>
</organism>
<evidence type="ECO:0000313" key="3">
    <source>
        <dbReference type="EnsemblMetazoa" id="CapteP104651"/>
    </source>
</evidence>
<dbReference type="Pfam" id="PF13637">
    <property type="entry name" value="Ank_4"/>
    <property type="match status" value="1"/>
</dbReference>
<dbReference type="GO" id="GO:1902412">
    <property type="term" value="P:regulation of mitotic cytokinesis"/>
    <property type="evidence" value="ECO:0007669"/>
    <property type="project" value="InterPro"/>
</dbReference>
<name>R7UJM1_CAPTE</name>
<dbReference type="GO" id="GO:0060236">
    <property type="term" value="P:regulation of mitotic spindle organization"/>
    <property type="evidence" value="ECO:0007669"/>
    <property type="project" value="TreeGrafter"/>
</dbReference>
<reference evidence="3" key="3">
    <citation type="submission" date="2015-06" db="UniProtKB">
        <authorList>
            <consortium name="EnsemblMetazoa"/>
        </authorList>
    </citation>
    <scope>IDENTIFICATION</scope>
</reference>
<accession>R7UJM1</accession>
<dbReference type="PANTHER" id="PTHR24160:SF1">
    <property type="entry name" value="ANKYRIN REPEAT DOMAIN-CONTAINING PROTEIN 53"/>
    <property type="match status" value="1"/>
</dbReference>
<dbReference type="Gene3D" id="1.25.40.20">
    <property type="entry name" value="Ankyrin repeat-containing domain"/>
    <property type="match status" value="2"/>
</dbReference>
<keyword evidence="1" id="KW-0040">ANK repeat</keyword>
<reference evidence="2 4" key="2">
    <citation type="journal article" date="2013" name="Nature">
        <title>Insights into bilaterian evolution from three spiralian genomes.</title>
        <authorList>
            <person name="Simakov O."/>
            <person name="Marletaz F."/>
            <person name="Cho S.J."/>
            <person name="Edsinger-Gonzales E."/>
            <person name="Havlak P."/>
            <person name="Hellsten U."/>
            <person name="Kuo D.H."/>
            <person name="Larsson T."/>
            <person name="Lv J."/>
            <person name="Arendt D."/>
            <person name="Savage R."/>
            <person name="Osoegawa K."/>
            <person name="de Jong P."/>
            <person name="Grimwood J."/>
            <person name="Chapman J.A."/>
            <person name="Shapiro H."/>
            <person name="Aerts A."/>
            <person name="Otillar R.P."/>
            <person name="Terry A.Y."/>
            <person name="Boore J.L."/>
            <person name="Grigoriev I.V."/>
            <person name="Lindberg D.R."/>
            <person name="Seaver E.C."/>
            <person name="Weisblat D.A."/>
            <person name="Putnam N.H."/>
            <person name="Rokhsar D.S."/>
        </authorList>
    </citation>
    <scope>NUCLEOTIDE SEQUENCE</scope>
    <source>
        <strain evidence="2 4">I ESC-2004</strain>
    </source>
</reference>
<dbReference type="GO" id="GO:0000922">
    <property type="term" value="C:spindle pole"/>
    <property type="evidence" value="ECO:0007669"/>
    <property type="project" value="TreeGrafter"/>
</dbReference>
<dbReference type="InterPro" id="IPR042335">
    <property type="entry name" value="ANKRD53"/>
</dbReference>
<protein>
    <submittedName>
        <fullName evidence="2 3">Uncharacterized protein</fullName>
    </submittedName>
</protein>
<dbReference type="PROSITE" id="PS50088">
    <property type="entry name" value="ANK_REPEAT"/>
    <property type="match status" value="2"/>
</dbReference>
<evidence type="ECO:0000313" key="4">
    <source>
        <dbReference type="Proteomes" id="UP000014760"/>
    </source>
</evidence>
<dbReference type="EMBL" id="KB300427">
    <property type="protein sequence ID" value="ELU06759.1"/>
    <property type="molecule type" value="Genomic_DNA"/>
</dbReference>
<dbReference type="OMA" id="TIARCVC"/>
<dbReference type="SUPFAM" id="SSF48403">
    <property type="entry name" value="Ankyrin repeat"/>
    <property type="match status" value="1"/>
</dbReference>
<feature type="non-terminal residue" evidence="2">
    <location>
        <position position="1"/>
    </location>
</feature>
<dbReference type="PROSITE" id="PS50297">
    <property type="entry name" value="ANK_REP_REGION"/>
    <property type="match status" value="2"/>
</dbReference>
<feature type="non-terminal residue" evidence="2">
    <location>
        <position position="193"/>
    </location>
</feature>
<dbReference type="PANTHER" id="PTHR24160">
    <property type="entry name" value="ANKYRIN REPEAT DOMAIN-CONTAINING PROTEIN 53"/>
    <property type="match status" value="1"/>
</dbReference>
<dbReference type="AlphaFoldDB" id="R7UJM1"/>
<dbReference type="EMBL" id="AMQN01007320">
    <property type="status" value="NOT_ANNOTATED_CDS"/>
    <property type="molecule type" value="Genomic_DNA"/>
</dbReference>
<evidence type="ECO:0000256" key="1">
    <source>
        <dbReference type="PROSITE-ProRule" id="PRU00023"/>
    </source>
</evidence>
<dbReference type="OrthoDB" id="10254927at2759"/>
<feature type="repeat" description="ANK" evidence="1">
    <location>
        <begin position="1"/>
        <end position="24"/>
    </location>
</feature>
<dbReference type="SMART" id="SM00248">
    <property type="entry name" value="ANK"/>
    <property type="match status" value="4"/>
</dbReference>
<dbReference type="InterPro" id="IPR002110">
    <property type="entry name" value="Ankyrin_rpt"/>
</dbReference>